<gene>
    <name evidence="1" type="ORF">FGO68_gene13878</name>
</gene>
<name>A0A8J8NIV1_HALGN</name>
<keyword evidence="2" id="KW-1185">Reference proteome</keyword>
<evidence type="ECO:0000313" key="1">
    <source>
        <dbReference type="EMBL" id="TNV75270.1"/>
    </source>
</evidence>
<comment type="caution">
    <text evidence="1">The sequence shown here is derived from an EMBL/GenBank/DDBJ whole genome shotgun (WGS) entry which is preliminary data.</text>
</comment>
<evidence type="ECO:0000313" key="2">
    <source>
        <dbReference type="Proteomes" id="UP000785679"/>
    </source>
</evidence>
<dbReference type="EMBL" id="RRYP01015962">
    <property type="protein sequence ID" value="TNV75270.1"/>
    <property type="molecule type" value="Genomic_DNA"/>
</dbReference>
<accession>A0A8J8NIV1</accession>
<reference evidence="1" key="1">
    <citation type="submission" date="2019-06" db="EMBL/GenBank/DDBJ databases">
        <authorList>
            <person name="Zheng W."/>
        </authorList>
    </citation>
    <scope>NUCLEOTIDE SEQUENCE</scope>
    <source>
        <strain evidence="1">QDHG01</strain>
    </source>
</reference>
<protein>
    <submittedName>
        <fullName evidence="1">Uncharacterized protein</fullName>
    </submittedName>
</protein>
<dbReference type="Proteomes" id="UP000785679">
    <property type="component" value="Unassembled WGS sequence"/>
</dbReference>
<proteinExistence type="predicted"/>
<organism evidence="1 2">
    <name type="scientific">Halteria grandinella</name>
    <dbReference type="NCBI Taxonomy" id="5974"/>
    <lineage>
        <taxon>Eukaryota</taxon>
        <taxon>Sar</taxon>
        <taxon>Alveolata</taxon>
        <taxon>Ciliophora</taxon>
        <taxon>Intramacronucleata</taxon>
        <taxon>Spirotrichea</taxon>
        <taxon>Stichotrichia</taxon>
        <taxon>Sporadotrichida</taxon>
        <taxon>Halteriidae</taxon>
        <taxon>Halteria</taxon>
    </lineage>
</organism>
<sequence length="113" mass="12675">MSGLSCDQIWTIKGRSIRNFIINQFLLRPSRTFSPPSSLTLPLASLTHLSSYPPPPPTPLITLVHAIRATQLNNGTSLQTQTRQAHNPSIIGETKCQKKRCLQQQRESSQMCY</sequence>
<dbReference type="AlphaFoldDB" id="A0A8J8NIV1"/>